<gene>
    <name evidence="9" type="ORF">C0081_20205</name>
</gene>
<evidence type="ECO:0000256" key="6">
    <source>
        <dbReference type="ARBA" id="ARBA00023136"/>
    </source>
</evidence>
<evidence type="ECO:0000256" key="1">
    <source>
        <dbReference type="ARBA" id="ARBA00004651"/>
    </source>
</evidence>
<feature type="domain" description="ABC transmembrane type-1" evidence="8">
    <location>
        <begin position="101"/>
        <end position="301"/>
    </location>
</feature>
<dbReference type="EMBL" id="PKUQ01000052">
    <property type="protein sequence ID" value="PLW75444.1"/>
    <property type="molecule type" value="Genomic_DNA"/>
</dbReference>
<keyword evidence="10" id="KW-1185">Reference proteome</keyword>
<feature type="transmembrane region" description="Helical" evidence="7">
    <location>
        <begin position="232"/>
        <end position="255"/>
    </location>
</feature>
<evidence type="ECO:0000256" key="7">
    <source>
        <dbReference type="RuleBase" id="RU363032"/>
    </source>
</evidence>
<keyword evidence="5 7" id="KW-1133">Transmembrane helix</keyword>
<keyword evidence="3" id="KW-1003">Cell membrane</keyword>
<evidence type="ECO:0000256" key="4">
    <source>
        <dbReference type="ARBA" id="ARBA00022692"/>
    </source>
</evidence>
<accession>A0A2N5XLS0</accession>
<comment type="similarity">
    <text evidence="7">Belongs to the binding-protein-dependent transport system permease family.</text>
</comment>
<dbReference type="PANTHER" id="PTHR43386">
    <property type="entry name" value="OLIGOPEPTIDE TRANSPORT SYSTEM PERMEASE PROTEIN APPC"/>
    <property type="match status" value="1"/>
</dbReference>
<keyword evidence="6 7" id="KW-0472">Membrane</keyword>
<dbReference type="OrthoDB" id="9805884at2"/>
<feature type="transmembrane region" description="Helical" evidence="7">
    <location>
        <begin position="172"/>
        <end position="189"/>
    </location>
</feature>
<reference evidence="9 10" key="1">
    <citation type="submission" date="2018-01" db="EMBL/GenBank/DDBJ databases">
        <title>The draft genome sequence of Cohaesibacter sp. H1304.</title>
        <authorList>
            <person name="Wang N.-N."/>
            <person name="Du Z.-J."/>
        </authorList>
    </citation>
    <scope>NUCLEOTIDE SEQUENCE [LARGE SCALE GENOMIC DNA]</scope>
    <source>
        <strain evidence="9 10">H1304</strain>
    </source>
</reference>
<keyword evidence="2 7" id="KW-0813">Transport</keyword>
<protein>
    <submittedName>
        <fullName evidence="9">ABC transporter permease</fullName>
    </submittedName>
</protein>
<dbReference type="InterPro" id="IPR025966">
    <property type="entry name" value="OppC_N"/>
</dbReference>
<dbReference type="SUPFAM" id="SSF161098">
    <property type="entry name" value="MetI-like"/>
    <property type="match status" value="1"/>
</dbReference>
<proteinExistence type="inferred from homology"/>
<dbReference type="PROSITE" id="PS50928">
    <property type="entry name" value="ABC_TM1"/>
    <property type="match status" value="1"/>
</dbReference>
<dbReference type="Pfam" id="PF00528">
    <property type="entry name" value="BPD_transp_1"/>
    <property type="match status" value="1"/>
</dbReference>
<dbReference type="PANTHER" id="PTHR43386:SF26">
    <property type="entry name" value="ABC TRANSPORTER PERMEASE PROTEIN"/>
    <property type="match status" value="1"/>
</dbReference>
<dbReference type="Proteomes" id="UP000234881">
    <property type="component" value="Unassembled WGS sequence"/>
</dbReference>
<dbReference type="Pfam" id="PF12911">
    <property type="entry name" value="OppC_N"/>
    <property type="match status" value="1"/>
</dbReference>
<evidence type="ECO:0000256" key="2">
    <source>
        <dbReference type="ARBA" id="ARBA00022448"/>
    </source>
</evidence>
<organism evidence="9 10">
    <name type="scientific">Cohaesibacter celericrescens</name>
    <dbReference type="NCBI Taxonomy" id="2067669"/>
    <lineage>
        <taxon>Bacteria</taxon>
        <taxon>Pseudomonadati</taxon>
        <taxon>Pseudomonadota</taxon>
        <taxon>Alphaproteobacteria</taxon>
        <taxon>Hyphomicrobiales</taxon>
        <taxon>Cohaesibacteraceae</taxon>
    </lineage>
</organism>
<dbReference type="InterPro" id="IPR050366">
    <property type="entry name" value="BP-dependent_transpt_permease"/>
</dbReference>
<dbReference type="RefSeq" id="WP_101535596.1">
    <property type="nucleotide sequence ID" value="NZ_JBFHIU010000105.1"/>
</dbReference>
<comment type="subcellular location">
    <subcellularLocation>
        <location evidence="1 7">Cell membrane</location>
        <topology evidence="1 7">Multi-pass membrane protein</topology>
    </subcellularLocation>
</comment>
<feature type="transmembrane region" description="Helical" evidence="7">
    <location>
        <begin position="30"/>
        <end position="52"/>
    </location>
</feature>
<keyword evidence="4 7" id="KW-0812">Transmembrane</keyword>
<dbReference type="InterPro" id="IPR000515">
    <property type="entry name" value="MetI-like"/>
</dbReference>
<dbReference type="AlphaFoldDB" id="A0A2N5XLS0"/>
<evidence type="ECO:0000259" key="8">
    <source>
        <dbReference type="PROSITE" id="PS50928"/>
    </source>
</evidence>
<evidence type="ECO:0000256" key="5">
    <source>
        <dbReference type="ARBA" id="ARBA00022989"/>
    </source>
</evidence>
<feature type="transmembrane region" description="Helical" evidence="7">
    <location>
        <begin position="141"/>
        <end position="160"/>
    </location>
</feature>
<comment type="caution">
    <text evidence="9">The sequence shown here is derived from an EMBL/GenBank/DDBJ whole genome shotgun (WGS) entry which is preliminary data.</text>
</comment>
<name>A0A2N5XLS0_9HYPH</name>
<dbReference type="Gene3D" id="1.10.3720.10">
    <property type="entry name" value="MetI-like"/>
    <property type="match status" value="1"/>
</dbReference>
<sequence length="313" mass="33989">MANQDSATATNAIYRFFDGDLWYSFSRSPIVVLSALMTLLIILSATFAPWIAPHNPFDLAAIDIMDSNLPPAWNEFEGDIRFLLGTDDQGRDILSTIMYGARISLLVGFASVAFSVVLGVGLGLVSGYVGGRTDAFIMRIADVQLSFPAILIALLIDGVARGIFPRELHDELAVYVLIFAIGISGWVQYARTVRGAAMVEKNKEYVQAARVIGIRPVTILVRHILPNVTGPVLVIGTIHLALAIITEATLSFLGVGVPPTTPSLGTLIRIGNDYLFSGEWWITIFPGLALILLVLSVNLLGDWLRDALNPKLR</sequence>
<dbReference type="GO" id="GO:0005886">
    <property type="term" value="C:plasma membrane"/>
    <property type="evidence" value="ECO:0007669"/>
    <property type="project" value="UniProtKB-SubCell"/>
</dbReference>
<evidence type="ECO:0000256" key="3">
    <source>
        <dbReference type="ARBA" id="ARBA00022475"/>
    </source>
</evidence>
<feature type="transmembrane region" description="Helical" evidence="7">
    <location>
        <begin position="280"/>
        <end position="304"/>
    </location>
</feature>
<dbReference type="GO" id="GO:0055085">
    <property type="term" value="P:transmembrane transport"/>
    <property type="evidence" value="ECO:0007669"/>
    <property type="project" value="InterPro"/>
</dbReference>
<evidence type="ECO:0000313" key="10">
    <source>
        <dbReference type="Proteomes" id="UP000234881"/>
    </source>
</evidence>
<feature type="transmembrane region" description="Helical" evidence="7">
    <location>
        <begin position="103"/>
        <end position="129"/>
    </location>
</feature>
<dbReference type="CDD" id="cd06261">
    <property type="entry name" value="TM_PBP2"/>
    <property type="match status" value="1"/>
</dbReference>
<evidence type="ECO:0000313" key="9">
    <source>
        <dbReference type="EMBL" id="PLW75444.1"/>
    </source>
</evidence>
<dbReference type="InterPro" id="IPR035906">
    <property type="entry name" value="MetI-like_sf"/>
</dbReference>